<dbReference type="Pfam" id="PF13449">
    <property type="entry name" value="Phytase-like"/>
    <property type="match status" value="1"/>
</dbReference>
<protein>
    <recommendedName>
        <fullName evidence="1">Phytase-like domain-containing protein</fullName>
    </recommendedName>
</protein>
<evidence type="ECO:0000313" key="2">
    <source>
        <dbReference type="EMBL" id="CAG5016776.1"/>
    </source>
</evidence>
<feature type="domain" description="Phytase-like" evidence="1">
    <location>
        <begin position="2"/>
        <end position="269"/>
    </location>
</feature>
<dbReference type="Proteomes" id="UP000680038">
    <property type="component" value="Unassembled WGS sequence"/>
</dbReference>
<comment type="caution">
    <text evidence="2">The sequence shown here is derived from an EMBL/GenBank/DDBJ whole genome shotgun (WGS) entry which is preliminary data.</text>
</comment>
<dbReference type="InterPro" id="IPR027372">
    <property type="entry name" value="Phytase-like_dom"/>
</dbReference>
<accession>A0A916JHG9</accession>
<organism evidence="2 3">
    <name type="scientific">Dyadobacter helix</name>
    <dbReference type="NCBI Taxonomy" id="2822344"/>
    <lineage>
        <taxon>Bacteria</taxon>
        <taxon>Pseudomonadati</taxon>
        <taxon>Bacteroidota</taxon>
        <taxon>Cytophagia</taxon>
        <taxon>Cytophagales</taxon>
        <taxon>Spirosomataceae</taxon>
        <taxon>Dyadobacter</taxon>
    </lineage>
</organism>
<dbReference type="AlphaFoldDB" id="A0A916JHG9"/>
<evidence type="ECO:0000313" key="3">
    <source>
        <dbReference type="Proteomes" id="UP000680038"/>
    </source>
</evidence>
<sequence>MHGISGIEYIKSKKQWHFASDRGAYYIFEGIRNIRDFGKLEDKITPKLTPYWFESIRVDPVTDRFFFAVENEYKPLWENPDTTTYVAYYNQYLPKKFTPAYLIPPTHLFADNKGIEAIAISDSGKVWIAPEAGWKGEATLLQDTIHILRFADHGAGYMQEGIYSYNLERNGCPNSTSGEELGGISEIVALGENQLLVLERCYDNGPGGSDRIKARLWLATVQGRQLIKSPEPAFDFNKELPFAPDNLEAMAWWPSENGKRRLLIVSDDNPGLKNKQRTQLILLEEN</sequence>
<evidence type="ECO:0000259" key="1">
    <source>
        <dbReference type="Pfam" id="PF13449"/>
    </source>
</evidence>
<dbReference type="RefSeq" id="WP_215241997.1">
    <property type="nucleotide sequence ID" value="NZ_CAJRAF010000004.1"/>
</dbReference>
<gene>
    <name evidence="2" type="ORF">DYBT9275_05633</name>
</gene>
<proteinExistence type="predicted"/>
<dbReference type="EMBL" id="CAJRAF010000004">
    <property type="protein sequence ID" value="CAG5016776.1"/>
    <property type="molecule type" value="Genomic_DNA"/>
</dbReference>
<name>A0A916JHG9_9BACT</name>
<keyword evidence="3" id="KW-1185">Reference proteome</keyword>
<reference evidence="2" key="1">
    <citation type="submission" date="2021-04" db="EMBL/GenBank/DDBJ databases">
        <authorList>
            <person name="Rodrigo-Torres L."/>
            <person name="Arahal R. D."/>
            <person name="Lucena T."/>
        </authorList>
    </citation>
    <scope>NUCLEOTIDE SEQUENCE</scope>
    <source>
        <strain evidence="2">CECT 9275</strain>
    </source>
</reference>